<dbReference type="Gramene" id="ONK76637">
    <property type="protein sequence ID" value="ONK76637"/>
    <property type="gene ID" value="A4U43_C03F30410"/>
</dbReference>
<dbReference type="Proteomes" id="UP000243459">
    <property type="component" value="Chromosome 3"/>
</dbReference>
<dbReference type="InterPro" id="IPR012334">
    <property type="entry name" value="Pectin_lyas_fold"/>
</dbReference>
<keyword evidence="9 13" id="KW-0326">Glycosidase</keyword>
<name>A0A5P1FGV8_ASPOF</name>
<keyword evidence="5" id="KW-0964">Secreted</keyword>
<dbReference type="InterPro" id="IPR000743">
    <property type="entry name" value="Glyco_hydro_28"/>
</dbReference>
<dbReference type="EC" id="3.2.1.15" evidence="3"/>
<dbReference type="Gene3D" id="2.160.20.10">
    <property type="entry name" value="Single-stranded right-handed beta-helix, Pectin lyase-like"/>
    <property type="match status" value="1"/>
</dbReference>
<comment type="catalytic activity">
    <reaction evidence="11">
        <text>(1,4-alpha-D-galacturonosyl)n+m + H2O = (1,4-alpha-D-galacturonosyl)n + (1,4-alpha-D-galacturonosyl)m.</text>
        <dbReference type="EC" id="3.2.1.15"/>
    </reaction>
</comment>
<sequence length="445" mass="47714">MASSSASQISLLFVVFVGVLLLSSTVVDGFASGLKLPSSRARSRGRQWTNLTLSVSHFGARGDGCGDDTQAFVEAWKRACSSRALAVIEIPADYVCLIRPIQLGGPCKGKITLLVSGTIIAPSDPDAWNGLDPHKWLYFHGVKDFVVTGGGIINGRGQEWWASSCKKKTSNPCRHAPTAVTFHRIKRLRVHDLTLINSQQMHMAFTACSLVKASHLQVIAPGTSPNTDGIHISSCTSITIEESMIKTGDDCISIVGNSSDILVRNIICGPGHGISIGSLGKSNSTAKVQKVQVDGAFISNTENGVRIKTWQGGQGYARNIMFKNILMSNVSNPIIIDQYYCDSKHPCENQTSAVRVYDIAFIGIKGTSATEDAIKFACSDIFPCENINLEDIQLSLGSGGVPTAYCWQASGSSSGDVVPPSCLSSVDSLIEQNVVVETKLHSMFR</sequence>
<evidence type="ECO:0000256" key="11">
    <source>
        <dbReference type="ARBA" id="ARBA00034074"/>
    </source>
</evidence>
<evidence type="ECO:0000256" key="1">
    <source>
        <dbReference type="ARBA" id="ARBA00004191"/>
    </source>
</evidence>
<comment type="subcellular location">
    <subcellularLocation>
        <location evidence="1">Secreted</location>
        <location evidence="1">Cell wall</location>
    </subcellularLocation>
</comment>
<keyword evidence="8 13" id="KW-0378">Hydrolase</keyword>
<evidence type="ECO:0000313" key="16">
    <source>
        <dbReference type="Proteomes" id="UP000243459"/>
    </source>
</evidence>
<dbReference type="OMA" id="SAFCYRA"/>
<keyword evidence="6 14" id="KW-0732">Signal</keyword>
<feature type="chain" id="PRO_5024381086" description="endo-polygalacturonase" evidence="14">
    <location>
        <begin position="30"/>
        <end position="445"/>
    </location>
</feature>
<evidence type="ECO:0000256" key="10">
    <source>
        <dbReference type="ARBA" id="ARBA00023316"/>
    </source>
</evidence>
<keyword evidence="10" id="KW-0961">Cell wall biogenesis/degradation</keyword>
<evidence type="ECO:0000256" key="12">
    <source>
        <dbReference type="PROSITE-ProRule" id="PRU10052"/>
    </source>
</evidence>
<evidence type="ECO:0000256" key="8">
    <source>
        <dbReference type="ARBA" id="ARBA00022801"/>
    </source>
</evidence>
<gene>
    <name evidence="15" type="ORF">A4U43_C03F30410</name>
</gene>
<keyword evidence="4" id="KW-0134">Cell wall</keyword>
<reference evidence="16" key="1">
    <citation type="journal article" date="2017" name="Nat. Commun.">
        <title>The asparagus genome sheds light on the origin and evolution of a young Y chromosome.</title>
        <authorList>
            <person name="Harkess A."/>
            <person name="Zhou J."/>
            <person name="Xu C."/>
            <person name="Bowers J.E."/>
            <person name="Van der Hulst R."/>
            <person name="Ayyampalayam S."/>
            <person name="Mercati F."/>
            <person name="Riccardi P."/>
            <person name="McKain M.R."/>
            <person name="Kakrana A."/>
            <person name="Tang H."/>
            <person name="Ray J."/>
            <person name="Groenendijk J."/>
            <person name="Arikit S."/>
            <person name="Mathioni S.M."/>
            <person name="Nakano M."/>
            <person name="Shan H."/>
            <person name="Telgmann-Rauber A."/>
            <person name="Kanno A."/>
            <person name="Yue Z."/>
            <person name="Chen H."/>
            <person name="Li W."/>
            <person name="Chen Y."/>
            <person name="Xu X."/>
            <person name="Zhang Y."/>
            <person name="Luo S."/>
            <person name="Chen H."/>
            <person name="Gao J."/>
            <person name="Mao Z."/>
            <person name="Pires J.C."/>
            <person name="Luo M."/>
            <person name="Kudrna D."/>
            <person name="Wing R.A."/>
            <person name="Meyers B.C."/>
            <person name="Yi K."/>
            <person name="Kong H."/>
            <person name="Lavrijsen P."/>
            <person name="Sunseri F."/>
            <person name="Falavigna A."/>
            <person name="Ye Y."/>
            <person name="Leebens-Mack J.H."/>
            <person name="Chen G."/>
        </authorList>
    </citation>
    <scope>NUCLEOTIDE SEQUENCE [LARGE SCALE GENOMIC DNA]</scope>
    <source>
        <strain evidence="16">cv. DH0086</strain>
    </source>
</reference>
<proteinExistence type="inferred from homology"/>
<accession>A0A5P1FGV8</accession>
<evidence type="ECO:0000256" key="3">
    <source>
        <dbReference type="ARBA" id="ARBA00012736"/>
    </source>
</evidence>
<evidence type="ECO:0000256" key="14">
    <source>
        <dbReference type="SAM" id="SignalP"/>
    </source>
</evidence>
<keyword evidence="7" id="KW-0677">Repeat</keyword>
<evidence type="ECO:0000256" key="9">
    <source>
        <dbReference type="ARBA" id="ARBA00023295"/>
    </source>
</evidence>
<feature type="signal peptide" evidence="14">
    <location>
        <begin position="1"/>
        <end position="29"/>
    </location>
</feature>
<dbReference type="Pfam" id="PF00295">
    <property type="entry name" value="Glyco_hydro_28"/>
    <property type="match status" value="1"/>
</dbReference>
<dbReference type="InterPro" id="IPR011050">
    <property type="entry name" value="Pectin_lyase_fold/virulence"/>
</dbReference>
<dbReference type="PANTHER" id="PTHR31375">
    <property type="match status" value="1"/>
</dbReference>
<dbReference type="GO" id="GO:0005975">
    <property type="term" value="P:carbohydrate metabolic process"/>
    <property type="evidence" value="ECO:0007669"/>
    <property type="project" value="InterPro"/>
</dbReference>
<evidence type="ECO:0000256" key="13">
    <source>
        <dbReference type="RuleBase" id="RU361169"/>
    </source>
</evidence>
<evidence type="ECO:0000256" key="6">
    <source>
        <dbReference type="ARBA" id="ARBA00022729"/>
    </source>
</evidence>
<evidence type="ECO:0000256" key="2">
    <source>
        <dbReference type="ARBA" id="ARBA00008834"/>
    </source>
</evidence>
<dbReference type="AlphaFoldDB" id="A0A5P1FGV8"/>
<evidence type="ECO:0000256" key="4">
    <source>
        <dbReference type="ARBA" id="ARBA00022512"/>
    </source>
</evidence>
<dbReference type="EMBL" id="CM007383">
    <property type="protein sequence ID" value="ONK76637.1"/>
    <property type="molecule type" value="Genomic_DNA"/>
</dbReference>
<dbReference type="GO" id="GO:0004650">
    <property type="term" value="F:polygalacturonase activity"/>
    <property type="evidence" value="ECO:0007669"/>
    <property type="project" value="UniProtKB-EC"/>
</dbReference>
<evidence type="ECO:0000256" key="5">
    <source>
        <dbReference type="ARBA" id="ARBA00022525"/>
    </source>
</evidence>
<organism evidence="15 16">
    <name type="scientific">Asparagus officinalis</name>
    <name type="common">Garden asparagus</name>
    <dbReference type="NCBI Taxonomy" id="4686"/>
    <lineage>
        <taxon>Eukaryota</taxon>
        <taxon>Viridiplantae</taxon>
        <taxon>Streptophyta</taxon>
        <taxon>Embryophyta</taxon>
        <taxon>Tracheophyta</taxon>
        <taxon>Spermatophyta</taxon>
        <taxon>Magnoliopsida</taxon>
        <taxon>Liliopsida</taxon>
        <taxon>Asparagales</taxon>
        <taxon>Asparagaceae</taxon>
        <taxon>Asparagoideae</taxon>
        <taxon>Asparagus</taxon>
    </lineage>
</organism>
<dbReference type="FunFam" id="2.160.20.10:FF:000032">
    <property type="entry name" value="Pectin lyase-like superfamily protein"/>
    <property type="match status" value="1"/>
</dbReference>
<comment type="similarity">
    <text evidence="2 13">Belongs to the glycosyl hydrolase 28 family.</text>
</comment>
<dbReference type="PROSITE" id="PS00502">
    <property type="entry name" value="POLYGALACTURONASE"/>
    <property type="match status" value="1"/>
</dbReference>
<evidence type="ECO:0000313" key="15">
    <source>
        <dbReference type="EMBL" id="ONK76637.1"/>
    </source>
</evidence>
<keyword evidence="16" id="KW-1185">Reference proteome</keyword>
<protein>
    <recommendedName>
        <fullName evidence="3">endo-polygalacturonase</fullName>
        <ecNumber evidence="3">3.2.1.15</ecNumber>
    </recommendedName>
</protein>
<dbReference type="SUPFAM" id="SSF51126">
    <property type="entry name" value="Pectin lyase-like"/>
    <property type="match status" value="1"/>
</dbReference>
<evidence type="ECO:0000256" key="7">
    <source>
        <dbReference type="ARBA" id="ARBA00022737"/>
    </source>
</evidence>
<feature type="active site" evidence="12">
    <location>
        <position position="272"/>
    </location>
</feature>
<dbReference type="GO" id="GO:0071555">
    <property type="term" value="P:cell wall organization"/>
    <property type="evidence" value="ECO:0007669"/>
    <property type="project" value="UniProtKB-KW"/>
</dbReference>